<protein>
    <recommendedName>
        <fullName evidence="4">Secreted protein</fullName>
    </recommendedName>
</protein>
<evidence type="ECO:0000313" key="3">
    <source>
        <dbReference type="Proteomes" id="UP001283361"/>
    </source>
</evidence>
<keyword evidence="1" id="KW-0732">Signal</keyword>
<dbReference type="AlphaFoldDB" id="A0AAE1A129"/>
<accession>A0AAE1A129</accession>
<proteinExistence type="predicted"/>
<evidence type="ECO:0008006" key="4">
    <source>
        <dbReference type="Google" id="ProtNLM"/>
    </source>
</evidence>
<dbReference type="Proteomes" id="UP001283361">
    <property type="component" value="Unassembled WGS sequence"/>
</dbReference>
<dbReference type="EMBL" id="JAWDGP010002890">
    <property type="protein sequence ID" value="KAK3778998.1"/>
    <property type="molecule type" value="Genomic_DNA"/>
</dbReference>
<organism evidence="2 3">
    <name type="scientific">Elysia crispata</name>
    <name type="common">lettuce slug</name>
    <dbReference type="NCBI Taxonomy" id="231223"/>
    <lineage>
        <taxon>Eukaryota</taxon>
        <taxon>Metazoa</taxon>
        <taxon>Spiralia</taxon>
        <taxon>Lophotrochozoa</taxon>
        <taxon>Mollusca</taxon>
        <taxon>Gastropoda</taxon>
        <taxon>Heterobranchia</taxon>
        <taxon>Euthyneura</taxon>
        <taxon>Panpulmonata</taxon>
        <taxon>Sacoglossa</taxon>
        <taxon>Placobranchoidea</taxon>
        <taxon>Plakobranchidae</taxon>
        <taxon>Elysia</taxon>
    </lineage>
</organism>
<gene>
    <name evidence="2" type="ORF">RRG08_034256</name>
</gene>
<keyword evidence="3" id="KW-1185">Reference proteome</keyword>
<evidence type="ECO:0000256" key="1">
    <source>
        <dbReference type="SAM" id="SignalP"/>
    </source>
</evidence>
<feature type="chain" id="PRO_5042167270" description="Secreted protein" evidence="1">
    <location>
        <begin position="21"/>
        <end position="87"/>
    </location>
</feature>
<name>A0AAE1A129_9GAST</name>
<reference evidence="2" key="1">
    <citation type="journal article" date="2023" name="G3 (Bethesda)">
        <title>A reference genome for the long-term kleptoplast-retaining sea slug Elysia crispata morphotype clarki.</title>
        <authorList>
            <person name="Eastman K.E."/>
            <person name="Pendleton A.L."/>
            <person name="Shaikh M.A."/>
            <person name="Suttiyut T."/>
            <person name="Ogas R."/>
            <person name="Tomko P."/>
            <person name="Gavelis G."/>
            <person name="Widhalm J.R."/>
            <person name="Wisecaver J.H."/>
        </authorList>
    </citation>
    <scope>NUCLEOTIDE SEQUENCE</scope>
    <source>
        <strain evidence="2">ECLA1</strain>
    </source>
</reference>
<feature type="signal peptide" evidence="1">
    <location>
        <begin position="1"/>
        <end position="20"/>
    </location>
</feature>
<comment type="caution">
    <text evidence="2">The sequence shown here is derived from an EMBL/GenBank/DDBJ whole genome shotgun (WGS) entry which is preliminary data.</text>
</comment>
<sequence>MPRKRHRSAIAIALLLHVHTNPIILIHHGPRRPAFRLHDIDTTSTLCKSPLCRMPGSSVINFLLVIVSVRGVEQSLLLDSDKGEDTD</sequence>
<evidence type="ECO:0000313" key="2">
    <source>
        <dbReference type="EMBL" id="KAK3778998.1"/>
    </source>
</evidence>